<keyword evidence="3" id="KW-1185">Reference proteome</keyword>
<proteinExistence type="predicted"/>
<evidence type="ECO:0000256" key="1">
    <source>
        <dbReference type="SAM" id="SignalP"/>
    </source>
</evidence>
<evidence type="ECO:0000313" key="2">
    <source>
        <dbReference type="EMBL" id="KLO06815.1"/>
    </source>
</evidence>
<feature type="signal peptide" evidence="1">
    <location>
        <begin position="1"/>
        <end position="19"/>
    </location>
</feature>
<dbReference type="AlphaFoldDB" id="A0A0H2R4U2"/>
<dbReference type="EMBL" id="KQ086179">
    <property type="protein sequence ID" value="KLO06815.1"/>
    <property type="molecule type" value="Genomic_DNA"/>
</dbReference>
<evidence type="ECO:0008006" key="4">
    <source>
        <dbReference type="Google" id="ProtNLM"/>
    </source>
</evidence>
<sequence length="191" mass="21743">MRTSTFFWFLVILSDSVVDDENVICDWARFQYFQGQDDLPWTSRRNFGYLDTSREPGRSQTLSTAAARTFRSALSSLSFMSPPAKLMDGSSESKASPEANTFEHELLDGKQSISNLKHHDVLWYEDGSFILATDHGRAPLLRPQERPREHLYRIRPSPQHASLLTATCPNFETRVKLDETTGNLPGFLSRT</sequence>
<reference evidence="2 3" key="1">
    <citation type="submission" date="2015-04" db="EMBL/GenBank/DDBJ databases">
        <title>Complete genome sequence of Schizopora paradoxa KUC8140, a cosmopolitan wood degrader in East Asia.</title>
        <authorList>
            <consortium name="DOE Joint Genome Institute"/>
            <person name="Min B."/>
            <person name="Park H."/>
            <person name="Jang Y."/>
            <person name="Kim J.-J."/>
            <person name="Kim K.H."/>
            <person name="Pangilinan J."/>
            <person name="Lipzen A."/>
            <person name="Riley R."/>
            <person name="Grigoriev I.V."/>
            <person name="Spatafora J.W."/>
            <person name="Choi I.-G."/>
        </authorList>
    </citation>
    <scope>NUCLEOTIDE SEQUENCE [LARGE SCALE GENOMIC DNA]</scope>
    <source>
        <strain evidence="2 3">KUC8140</strain>
    </source>
</reference>
<feature type="chain" id="PRO_5005201568" description="Dipeptidylpeptidase IV N-terminal domain-containing protein" evidence="1">
    <location>
        <begin position="20"/>
        <end position="191"/>
    </location>
</feature>
<name>A0A0H2R4U2_9AGAM</name>
<dbReference type="Proteomes" id="UP000053477">
    <property type="component" value="Unassembled WGS sequence"/>
</dbReference>
<evidence type="ECO:0000313" key="3">
    <source>
        <dbReference type="Proteomes" id="UP000053477"/>
    </source>
</evidence>
<gene>
    <name evidence="2" type="ORF">SCHPADRAFT_676883</name>
</gene>
<accession>A0A0H2R4U2</accession>
<dbReference type="InParanoid" id="A0A0H2R4U2"/>
<organism evidence="2 3">
    <name type="scientific">Schizopora paradoxa</name>
    <dbReference type="NCBI Taxonomy" id="27342"/>
    <lineage>
        <taxon>Eukaryota</taxon>
        <taxon>Fungi</taxon>
        <taxon>Dikarya</taxon>
        <taxon>Basidiomycota</taxon>
        <taxon>Agaricomycotina</taxon>
        <taxon>Agaricomycetes</taxon>
        <taxon>Hymenochaetales</taxon>
        <taxon>Schizoporaceae</taxon>
        <taxon>Schizopora</taxon>
    </lineage>
</organism>
<protein>
    <recommendedName>
        <fullName evidence="4">Dipeptidylpeptidase IV N-terminal domain-containing protein</fullName>
    </recommendedName>
</protein>
<keyword evidence="1" id="KW-0732">Signal</keyword>